<dbReference type="GO" id="GO:0050661">
    <property type="term" value="F:NADP binding"/>
    <property type="evidence" value="ECO:0007669"/>
    <property type="project" value="InterPro"/>
</dbReference>
<name>A0A1R2CXQ9_9CILI</name>
<dbReference type="InterPro" id="IPR000960">
    <property type="entry name" value="Flavin_mOase"/>
</dbReference>
<dbReference type="InterPro" id="IPR020946">
    <property type="entry name" value="Flavin_mOase-like"/>
</dbReference>
<evidence type="ECO:0000256" key="2">
    <source>
        <dbReference type="ARBA" id="ARBA00022630"/>
    </source>
</evidence>
<evidence type="ECO:0008006" key="8">
    <source>
        <dbReference type="Google" id="ProtNLM"/>
    </source>
</evidence>
<dbReference type="SUPFAM" id="SSF51905">
    <property type="entry name" value="FAD/NAD(P)-binding domain"/>
    <property type="match status" value="2"/>
</dbReference>
<dbReference type="PRINTS" id="PR00370">
    <property type="entry name" value="FMOXYGENASE"/>
</dbReference>
<keyword evidence="7" id="KW-1185">Reference proteome</keyword>
<dbReference type="Proteomes" id="UP000187209">
    <property type="component" value="Unassembled WGS sequence"/>
</dbReference>
<dbReference type="GO" id="GO:0004499">
    <property type="term" value="F:N,N-dimethylaniline monooxygenase activity"/>
    <property type="evidence" value="ECO:0007669"/>
    <property type="project" value="InterPro"/>
</dbReference>
<dbReference type="Gene3D" id="3.50.50.60">
    <property type="entry name" value="FAD/NAD(P)-binding domain"/>
    <property type="match status" value="1"/>
</dbReference>
<keyword evidence="4" id="KW-0521">NADP</keyword>
<evidence type="ECO:0000256" key="4">
    <source>
        <dbReference type="ARBA" id="ARBA00022857"/>
    </source>
</evidence>
<accession>A0A1R2CXQ9</accession>
<dbReference type="EMBL" id="MPUH01000036">
    <property type="protein sequence ID" value="OMJ93798.1"/>
    <property type="molecule type" value="Genomic_DNA"/>
</dbReference>
<dbReference type="AlphaFoldDB" id="A0A1R2CXQ9"/>
<comment type="similarity">
    <text evidence="1">Belongs to the FMO family.</text>
</comment>
<protein>
    <recommendedName>
        <fullName evidence="8">Flavin-containing monooxygenase</fullName>
    </recommendedName>
</protein>
<proteinExistence type="inferred from homology"/>
<dbReference type="GO" id="GO:0050660">
    <property type="term" value="F:flavin adenine dinucleotide binding"/>
    <property type="evidence" value="ECO:0007669"/>
    <property type="project" value="InterPro"/>
</dbReference>
<evidence type="ECO:0000256" key="3">
    <source>
        <dbReference type="ARBA" id="ARBA00022827"/>
    </source>
</evidence>
<dbReference type="PANTHER" id="PTHR23023">
    <property type="entry name" value="DIMETHYLANILINE MONOOXYGENASE"/>
    <property type="match status" value="1"/>
</dbReference>
<keyword evidence="5" id="KW-0560">Oxidoreductase</keyword>
<organism evidence="6 7">
    <name type="scientific">Stentor coeruleus</name>
    <dbReference type="NCBI Taxonomy" id="5963"/>
    <lineage>
        <taxon>Eukaryota</taxon>
        <taxon>Sar</taxon>
        <taxon>Alveolata</taxon>
        <taxon>Ciliophora</taxon>
        <taxon>Postciliodesmatophora</taxon>
        <taxon>Heterotrichea</taxon>
        <taxon>Heterotrichida</taxon>
        <taxon>Stentoridae</taxon>
        <taxon>Stentor</taxon>
    </lineage>
</organism>
<keyword evidence="2" id="KW-0285">Flavoprotein</keyword>
<reference evidence="6 7" key="1">
    <citation type="submission" date="2016-11" db="EMBL/GenBank/DDBJ databases">
        <title>The macronuclear genome of Stentor coeruleus: a giant cell with tiny introns.</title>
        <authorList>
            <person name="Slabodnick M."/>
            <person name="Ruby J.G."/>
            <person name="Reiff S.B."/>
            <person name="Swart E.C."/>
            <person name="Gosai S."/>
            <person name="Prabakaran S."/>
            <person name="Witkowska E."/>
            <person name="Larue G.E."/>
            <person name="Fisher S."/>
            <person name="Freeman R.M."/>
            <person name="Gunawardena J."/>
            <person name="Chu W."/>
            <person name="Stover N.A."/>
            <person name="Gregory B.D."/>
            <person name="Nowacki M."/>
            <person name="Derisi J."/>
            <person name="Roy S.W."/>
            <person name="Marshall W.F."/>
            <person name="Sood P."/>
        </authorList>
    </citation>
    <scope>NUCLEOTIDE SEQUENCE [LARGE SCALE GENOMIC DNA]</scope>
    <source>
        <strain evidence="6">WM001</strain>
    </source>
</reference>
<dbReference type="InterPro" id="IPR050346">
    <property type="entry name" value="FMO-like"/>
</dbReference>
<gene>
    <name evidence="6" type="ORF">SteCoe_3120</name>
</gene>
<dbReference type="OrthoDB" id="66881at2759"/>
<evidence type="ECO:0000313" key="7">
    <source>
        <dbReference type="Proteomes" id="UP000187209"/>
    </source>
</evidence>
<evidence type="ECO:0000256" key="5">
    <source>
        <dbReference type="ARBA" id="ARBA00023002"/>
    </source>
</evidence>
<keyword evidence="3" id="KW-0274">FAD</keyword>
<evidence type="ECO:0000313" key="6">
    <source>
        <dbReference type="EMBL" id="OMJ93798.1"/>
    </source>
</evidence>
<comment type="caution">
    <text evidence="6">The sequence shown here is derived from an EMBL/GenBank/DDBJ whole genome shotgun (WGS) entry which is preliminary data.</text>
</comment>
<evidence type="ECO:0000256" key="1">
    <source>
        <dbReference type="ARBA" id="ARBA00009183"/>
    </source>
</evidence>
<dbReference type="InterPro" id="IPR036188">
    <property type="entry name" value="FAD/NAD-bd_sf"/>
</dbReference>
<sequence length="489" mass="56195">MEICIIGGGLLSIISAKIALENGLRPFILSKSASFGGLWQSLPEEVGVWDSMRTNSNKFQFTFSDMLWNAEDPDFPNGKHVLNYLHQYIKKHNLGQYFNFQSTVTEVCKLETNYKVTWINSNEVYTKSFEYVIIAVGRCSKDYSSLKNPSIFKGDIIYGSRYREPSIFQGKKVVCIGRSYTGSDIAFDALKFANEVTQIYSRNYIIRNKHINGIPFEFIFLDVNCVSKSGSLIPDLQGNIEKTRSMIEIFGNPGKYHPLWEIDPNTLSDFTIFSINNDDYLEAISERKINLIQGRVEGFYESGLLLSDGRQIEADSVVLGLGYTADYNFLSEDIKNIVQYDENDSFLPTCLYRGMLHPSLPKLCFLGNYISTTPGRFEMCAEIGIKHFLGRIDISEDELWQGVRDEEFIRKNLKSAGSPYLSSSFIVEQMRLLGIKIDMEFIRNELKFEKGPLLPQFFYLDKLEIRELARIVVQQIKERYPFYKFSELD</sequence>
<dbReference type="Pfam" id="PF00743">
    <property type="entry name" value="FMO-like"/>
    <property type="match status" value="1"/>
</dbReference>